<evidence type="ECO:0000256" key="2">
    <source>
        <dbReference type="ARBA" id="ARBA00022448"/>
    </source>
</evidence>
<feature type="transmembrane region" description="Helical" evidence="8">
    <location>
        <begin position="94"/>
        <end position="114"/>
    </location>
</feature>
<reference evidence="10 11" key="1">
    <citation type="submission" date="2019-07" db="EMBL/GenBank/DDBJ databases">
        <title>Genome sequencing for Ferrovibrio sp. K5.</title>
        <authorList>
            <person name="Park S.-J."/>
        </authorList>
    </citation>
    <scope>NUCLEOTIDE SEQUENCE [LARGE SCALE GENOMIC DNA]</scope>
    <source>
        <strain evidence="10 11">K5</strain>
    </source>
</reference>
<feature type="transmembrane region" description="Helical" evidence="8">
    <location>
        <begin position="421"/>
        <end position="439"/>
    </location>
</feature>
<dbReference type="Gene3D" id="1.20.1720.10">
    <property type="entry name" value="Multidrug resistance protein D"/>
    <property type="match status" value="1"/>
</dbReference>
<sequence length="546" mass="57222">MTLPSASASPEANLPVSGPLVFSHQEKIAIVAGLMLGMFLAALEQTIVTTALPGIAAELKTAEHMSWVVSAYLLTSTAATPIYGKLSDLYGRKLMLQIAIGIFLLTSLLCGLAQTMTELIIYRALQGLGGGGLLAMAHATIADVVSPRERGRYQGYIAAVFATASVAGPVLGGVFTTHLGWQWIFWINLPFGLAALVAAERTLKRLHVKRLRHRIDYAGAVLIVSAVCCILLITTMGGNDVAWGSPIIAGLAVASVVLFGLSIWQERRAPEPILPPRLFRNRNYVIAMSSSLLLAMIMIGGLVFMPLFLQMVYRLPADQAGLLMIPLTLTAVLGAITAGQMVTRTGRYKHFPLIGLTLQIVSMLLLGTVDAATPHWQSAMYMGLSGYGIGLFMPVILISVQNTVEPRDLGVGTASVSFFRSMGGSFGVALFSAVLVAMLDRLIAALPGAAALGPQPAVQLLRAGPAGLDSAPAGLRDGVLLAMTDAFQIVFWLAAAIAVLALGIIAFLREIPLRTSAGATGASPAETAVATAEKTSPGTSVGAPAD</sequence>
<evidence type="ECO:0000256" key="5">
    <source>
        <dbReference type="ARBA" id="ARBA00022989"/>
    </source>
</evidence>
<evidence type="ECO:0000256" key="1">
    <source>
        <dbReference type="ARBA" id="ARBA00004651"/>
    </source>
</evidence>
<feature type="transmembrane region" description="Helical" evidence="8">
    <location>
        <begin position="351"/>
        <end position="369"/>
    </location>
</feature>
<evidence type="ECO:0000256" key="6">
    <source>
        <dbReference type="ARBA" id="ARBA00023136"/>
    </source>
</evidence>
<keyword evidence="11" id="KW-1185">Reference proteome</keyword>
<dbReference type="Proteomes" id="UP000317496">
    <property type="component" value="Chromosome"/>
</dbReference>
<dbReference type="NCBIfam" id="TIGR00711">
    <property type="entry name" value="efflux_EmrB"/>
    <property type="match status" value="1"/>
</dbReference>
<dbReference type="KEGG" id="fer:FNB15_06670"/>
<dbReference type="PANTHER" id="PTHR23501:SF197">
    <property type="entry name" value="COMD"/>
    <property type="match status" value="1"/>
</dbReference>
<feature type="transmembrane region" description="Helical" evidence="8">
    <location>
        <begin position="381"/>
        <end position="400"/>
    </location>
</feature>
<feature type="transmembrane region" description="Helical" evidence="8">
    <location>
        <begin position="243"/>
        <end position="264"/>
    </location>
</feature>
<feature type="transmembrane region" description="Helical" evidence="8">
    <location>
        <begin position="489"/>
        <end position="508"/>
    </location>
</feature>
<comment type="subcellular location">
    <subcellularLocation>
        <location evidence="1">Cell membrane</location>
        <topology evidence="1">Multi-pass membrane protein</topology>
    </subcellularLocation>
</comment>
<dbReference type="PANTHER" id="PTHR23501">
    <property type="entry name" value="MAJOR FACILITATOR SUPERFAMILY"/>
    <property type="match status" value="1"/>
</dbReference>
<feature type="transmembrane region" description="Helical" evidence="8">
    <location>
        <begin position="183"/>
        <end position="203"/>
    </location>
</feature>
<accession>A0A516GZL4</accession>
<protein>
    <submittedName>
        <fullName evidence="10">MFS transporter</fullName>
    </submittedName>
</protein>
<dbReference type="SUPFAM" id="SSF103473">
    <property type="entry name" value="MFS general substrate transporter"/>
    <property type="match status" value="1"/>
</dbReference>
<organism evidence="10 11">
    <name type="scientific">Ferrovibrio terrae</name>
    <dbReference type="NCBI Taxonomy" id="2594003"/>
    <lineage>
        <taxon>Bacteria</taxon>
        <taxon>Pseudomonadati</taxon>
        <taxon>Pseudomonadota</taxon>
        <taxon>Alphaproteobacteria</taxon>
        <taxon>Rhodospirillales</taxon>
        <taxon>Rhodospirillaceae</taxon>
        <taxon>Ferrovibrio</taxon>
    </lineage>
</organism>
<dbReference type="InterPro" id="IPR004638">
    <property type="entry name" value="EmrB-like"/>
</dbReference>
<evidence type="ECO:0000256" key="3">
    <source>
        <dbReference type="ARBA" id="ARBA00022475"/>
    </source>
</evidence>
<evidence type="ECO:0000256" key="4">
    <source>
        <dbReference type="ARBA" id="ARBA00022692"/>
    </source>
</evidence>
<feature type="region of interest" description="Disordered" evidence="7">
    <location>
        <begin position="518"/>
        <end position="546"/>
    </location>
</feature>
<feature type="transmembrane region" description="Helical" evidence="8">
    <location>
        <begin position="284"/>
        <end position="308"/>
    </location>
</feature>
<dbReference type="PROSITE" id="PS50850">
    <property type="entry name" value="MFS"/>
    <property type="match status" value="1"/>
</dbReference>
<dbReference type="EMBL" id="CP041636">
    <property type="protein sequence ID" value="QDO96974.1"/>
    <property type="molecule type" value="Genomic_DNA"/>
</dbReference>
<dbReference type="CDD" id="cd17502">
    <property type="entry name" value="MFS_Azr1_MDR_like"/>
    <property type="match status" value="1"/>
</dbReference>
<dbReference type="Gene3D" id="1.20.1250.20">
    <property type="entry name" value="MFS general substrate transporter like domains"/>
    <property type="match status" value="1"/>
</dbReference>
<dbReference type="Pfam" id="PF07690">
    <property type="entry name" value="MFS_1"/>
    <property type="match status" value="1"/>
</dbReference>
<feature type="transmembrane region" description="Helical" evidence="8">
    <location>
        <begin position="28"/>
        <end position="52"/>
    </location>
</feature>
<feature type="transmembrane region" description="Helical" evidence="8">
    <location>
        <begin position="320"/>
        <end position="339"/>
    </location>
</feature>
<evidence type="ECO:0000256" key="8">
    <source>
        <dbReference type="SAM" id="Phobius"/>
    </source>
</evidence>
<gene>
    <name evidence="10" type="ORF">FNB15_06670</name>
</gene>
<keyword evidence="2" id="KW-0813">Transport</keyword>
<evidence type="ECO:0000256" key="7">
    <source>
        <dbReference type="SAM" id="MobiDB-lite"/>
    </source>
</evidence>
<feature type="domain" description="Major facilitator superfamily (MFS) profile" evidence="9">
    <location>
        <begin position="30"/>
        <end position="513"/>
    </location>
</feature>
<dbReference type="GO" id="GO:0022857">
    <property type="term" value="F:transmembrane transporter activity"/>
    <property type="evidence" value="ECO:0007669"/>
    <property type="project" value="InterPro"/>
</dbReference>
<dbReference type="FunFam" id="1.20.1720.10:FF:000004">
    <property type="entry name" value="EmrB/QacA family drug resistance transporter"/>
    <property type="match status" value="1"/>
</dbReference>
<dbReference type="GO" id="GO:0005886">
    <property type="term" value="C:plasma membrane"/>
    <property type="evidence" value="ECO:0007669"/>
    <property type="project" value="UniProtKB-SubCell"/>
</dbReference>
<dbReference type="PRINTS" id="PR01036">
    <property type="entry name" value="TCRTETB"/>
</dbReference>
<keyword evidence="4 8" id="KW-0812">Transmembrane</keyword>
<keyword evidence="6 8" id="KW-0472">Membrane</keyword>
<evidence type="ECO:0000259" key="9">
    <source>
        <dbReference type="PROSITE" id="PS50850"/>
    </source>
</evidence>
<dbReference type="OrthoDB" id="9771737at2"/>
<proteinExistence type="predicted"/>
<keyword evidence="5 8" id="KW-1133">Transmembrane helix</keyword>
<dbReference type="AlphaFoldDB" id="A0A516GZL4"/>
<feature type="transmembrane region" description="Helical" evidence="8">
    <location>
        <begin position="215"/>
        <end position="237"/>
    </location>
</feature>
<keyword evidence="3" id="KW-1003">Cell membrane</keyword>
<dbReference type="InterPro" id="IPR036259">
    <property type="entry name" value="MFS_trans_sf"/>
</dbReference>
<feature type="transmembrane region" description="Helical" evidence="8">
    <location>
        <begin position="120"/>
        <end position="141"/>
    </location>
</feature>
<dbReference type="InterPro" id="IPR011701">
    <property type="entry name" value="MFS"/>
</dbReference>
<feature type="transmembrane region" description="Helical" evidence="8">
    <location>
        <begin position="153"/>
        <end position="171"/>
    </location>
</feature>
<evidence type="ECO:0000313" key="11">
    <source>
        <dbReference type="Proteomes" id="UP000317496"/>
    </source>
</evidence>
<evidence type="ECO:0000313" key="10">
    <source>
        <dbReference type="EMBL" id="QDO96974.1"/>
    </source>
</evidence>
<name>A0A516GZL4_9PROT</name>
<feature type="transmembrane region" description="Helical" evidence="8">
    <location>
        <begin position="64"/>
        <end position="82"/>
    </location>
</feature>
<dbReference type="InterPro" id="IPR020846">
    <property type="entry name" value="MFS_dom"/>
</dbReference>